<protein>
    <submittedName>
        <fullName evidence="4">GNAT family N-acetyltransferase</fullName>
    </submittedName>
</protein>
<evidence type="ECO:0000313" key="5">
    <source>
        <dbReference type="Proteomes" id="UP001165341"/>
    </source>
</evidence>
<dbReference type="Gene3D" id="3.40.630.30">
    <property type="match status" value="1"/>
</dbReference>
<proteinExistence type="predicted"/>
<dbReference type="EMBL" id="JALGAR010000001">
    <property type="protein sequence ID" value="MCI4656870.1"/>
    <property type="molecule type" value="Genomic_DNA"/>
</dbReference>
<comment type="caution">
    <text evidence="4">The sequence shown here is derived from an EMBL/GenBank/DDBJ whole genome shotgun (WGS) entry which is preliminary data.</text>
</comment>
<dbReference type="PANTHER" id="PTHR36449">
    <property type="entry name" value="ACETYLTRANSFERASE-RELATED"/>
    <property type="match status" value="1"/>
</dbReference>
<keyword evidence="5" id="KW-1185">Reference proteome</keyword>
<dbReference type="PANTHER" id="PTHR36449:SF1">
    <property type="entry name" value="ACETYLTRANSFERASE"/>
    <property type="match status" value="1"/>
</dbReference>
<evidence type="ECO:0000256" key="2">
    <source>
        <dbReference type="ARBA" id="ARBA00022679"/>
    </source>
</evidence>
<dbReference type="SUPFAM" id="SSF55729">
    <property type="entry name" value="Acyl-CoA N-acyltransferases (Nat)"/>
    <property type="match status" value="1"/>
</dbReference>
<organism evidence="4 5">
    <name type="scientific">Cryobacterium zhongshanensis</name>
    <dbReference type="NCBI Taxonomy" id="2928153"/>
    <lineage>
        <taxon>Bacteria</taxon>
        <taxon>Bacillati</taxon>
        <taxon>Actinomycetota</taxon>
        <taxon>Actinomycetes</taxon>
        <taxon>Micrococcales</taxon>
        <taxon>Microbacteriaceae</taxon>
        <taxon>Cryobacterium</taxon>
    </lineage>
</organism>
<dbReference type="AlphaFoldDB" id="A0AA41UEB7"/>
<reference evidence="4" key="1">
    <citation type="submission" date="2022-03" db="EMBL/GenBank/DDBJ databases">
        <title>Cryobacterium sp. nov. strain ZS14-85, isolated from Antarctic soil.</title>
        <authorList>
            <person name="Li J."/>
            <person name="Niu G."/>
        </authorList>
    </citation>
    <scope>NUCLEOTIDE SEQUENCE</scope>
    <source>
        <strain evidence="4">ZS14-85</strain>
    </source>
</reference>
<keyword evidence="1" id="KW-1277">Toxin-antitoxin system</keyword>
<dbReference type="RefSeq" id="WP_243010920.1">
    <property type="nucleotide sequence ID" value="NZ_JALGAR010000001.1"/>
</dbReference>
<keyword evidence="2" id="KW-0808">Transferase</keyword>
<keyword evidence="3" id="KW-0012">Acyltransferase</keyword>
<gene>
    <name evidence="4" type="ORF">MQH31_03460</name>
</gene>
<sequence>MTRYRPPVPLTPEHVRESFASGNTVLDDWLRTRALKNELSGASRTFVTCPTTNSTVVGYYTLAASSVAVDQAPGRVRRNMPDPIPVILLGRLAVDSGHHGVGLDASLLRDAVMRAAGAAASVGARALLVHAIDDTATSRYRHFGFVTSPLDDRTLFLALGDIRASAERAIT</sequence>
<dbReference type="Proteomes" id="UP001165341">
    <property type="component" value="Unassembled WGS sequence"/>
</dbReference>
<name>A0AA41UEB7_9MICO</name>
<dbReference type="GO" id="GO:0016746">
    <property type="term" value="F:acyltransferase activity"/>
    <property type="evidence" value="ECO:0007669"/>
    <property type="project" value="UniProtKB-KW"/>
</dbReference>
<evidence type="ECO:0000313" key="4">
    <source>
        <dbReference type="EMBL" id="MCI4656870.1"/>
    </source>
</evidence>
<dbReference type="InterPro" id="IPR016181">
    <property type="entry name" value="Acyl_CoA_acyltransferase"/>
</dbReference>
<evidence type="ECO:0000256" key="3">
    <source>
        <dbReference type="ARBA" id="ARBA00023315"/>
    </source>
</evidence>
<accession>A0AA41UEB7</accession>
<evidence type="ECO:0000256" key="1">
    <source>
        <dbReference type="ARBA" id="ARBA00022649"/>
    </source>
</evidence>